<feature type="non-terminal residue" evidence="2">
    <location>
        <position position="1"/>
    </location>
</feature>
<sequence>PDLACLVFFAVLSFVQVVTLPSTQEAKLSSERLRNTADLVKFSAIPKLLELIIVHRSNVNM</sequence>
<evidence type="ECO:0000313" key="2">
    <source>
        <dbReference type="EMBL" id="KAJ4838612.1"/>
    </source>
</evidence>
<accession>A0A9Q0FXY8</accession>
<name>A0A9Q0FXY8_9ROSI</name>
<protein>
    <submittedName>
        <fullName evidence="2">Uncharacterized protein</fullName>
    </submittedName>
</protein>
<comment type="caution">
    <text evidence="2">The sequence shown here is derived from an EMBL/GenBank/DDBJ whole genome shotgun (WGS) entry which is preliminary data.</text>
</comment>
<dbReference type="Proteomes" id="UP001141552">
    <property type="component" value="Unassembled WGS sequence"/>
</dbReference>
<keyword evidence="3" id="KW-1185">Reference proteome</keyword>
<dbReference type="EMBL" id="JAKUCV010003510">
    <property type="protein sequence ID" value="KAJ4838612.1"/>
    <property type="molecule type" value="Genomic_DNA"/>
</dbReference>
<keyword evidence="1" id="KW-0732">Signal</keyword>
<reference evidence="2" key="1">
    <citation type="submission" date="2022-02" db="EMBL/GenBank/DDBJ databases">
        <authorList>
            <person name="Henning P.M."/>
            <person name="McCubbin A.G."/>
            <person name="Shore J.S."/>
        </authorList>
    </citation>
    <scope>NUCLEOTIDE SEQUENCE</scope>
    <source>
        <strain evidence="2">F60SS</strain>
        <tissue evidence="2">Leaves</tissue>
    </source>
</reference>
<dbReference type="AlphaFoldDB" id="A0A9Q0FXY8"/>
<feature type="signal peptide" evidence="1">
    <location>
        <begin position="1"/>
        <end position="17"/>
    </location>
</feature>
<proteinExistence type="predicted"/>
<reference evidence="2" key="2">
    <citation type="journal article" date="2023" name="Plants (Basel)">
        <title>Annotation of the Turnera subulata (Passifloraceae) Draft Genome Reveals the S-Locus Evolved after the Divergence of Turneroideae from Passifloroideae in a Stepwise Manner.</title>
        <authorList>
            <person name="Henning P.M."/>
            <person name="Roalson E.H."/>
            <person name="Mir W."/>
            <person name="McCubbin A.G."/>
            <person name="Shore J.S."/>
        </authorList>
    </citation>
    <scope>NUCLEOTIDE SEQUENCE</scope>
    <source>
        <strain evidence="2">F60SS</strain>
    </source>
</reference>
<organism evidence="2 3">
    <name type="scientific">Turnera subulata</name>
    <dbReference type="NCBI Taxonomy" id="218843"/>
    <lineage>
        <taxon>Eukaryota</taxon>
        <taxon>Viridiplantae</taxon>
        <taxon>Streptophyta</taxon>
        <taxon>Embryophyta</taxon>
        <taxon>Tracheophyta</taxon>
        <taxon>Spermatophyta</taxon>
        <taxon>Magnoliopsida</taxon>
        <taxon>eudicotyledons</taxon>
        <taxon>Gunneridae</taxon>
        <taxon>Pentapetalae</taxon>
        <taxon>rosids</taxon>
        <taxon>fabids</taxon>
        <taxon>Malpighiales</taxon>
        <taxon>Passifloraceae</taxon>
        <taxon>Turnera</taxon>
    </lineage>
</organism>
<evidence type="ECO:0000256" key="1">
    <source>
        <dbReference type="SAM" id="SignalP"/>
    </source>
</evidence>
<evidence type="ECO:0000313" key="3">
    <source>
        <dbReference type="Proteomes" id="UP001141552"/>
    </source>
</evidence>
<gene>
    <name evidence="2" type="ORF">Tsubulata_046754</name>
</gene>
<feature type="chain" id="PRO_5040316494" evidence="1">
    <location>
        <begin position="18"/>
        <end position="61"/>
    </location>
</feature>